<dbReference type="InterPro" id="IPR012340">
    <property type="entry name" value="NA-bd_OB-fold"/>
</dbReference>
<gene>
    <name evidence="1" type="ORF">SAMN05192542_103168</name>
</gene>
<reference evidence="2" key="1">
    <citation type="submission" date="2016-10" db="EMBL/GenBank/DDBJ databases">
        <authorList>
            <person name="Varghese N."/>
            <person name="Submissions S."/>
        </authorList>
    </citation>
    <scope>NUCLEOTIDE SEQUENCE [LARGE SCALE GENOMIC DNA]</scope>
    <source>
        <strain evidence="2">LMG 26416</strain>
    </source>
</reference>
<name>A0A1H7J7V3_9BURK</name>
<dbReference type="OrthoDB" id="9033662at2"/>
<proteinExistence type="predicted"/>
<protein>
    <recommendedName>
        <fullName evidence="3">DUF35 domain-containing protein</fullName>
    </recommendedName>
</protein>
<evidence type="ECO:0000313" key="2">
    <source>
        <dbReference type="Proteomes" id="UP000199120"/>
    </source>
</evidence>
<dbReference type="Proteomes" id="UP000199120">
    <property type="component" value="Unassembled WGS sequence"/>
</dbReference>
<dbReference type="RefSeq" id="WP_090544239.1">
    <property type="nucleotide sequence ID" value="NZ_FNSR01000001.1"/>
</dbReference>
<accession>A0A1H7J7V3</accession>
<dbReference type="SUPFAM" id="SSF50249">
    <property type="entry name" value="Nucleic acid-binding proteins"/>
    <property type="match status" value="1"/>
</dbReference>
<evidence type="ECO:0008006" key="3">
    <source>
        <dbReference type="Google" id="ProtNLM"/>
    </source>
</evidence>
<sequence length="100" mass="10367">MAALTVFECAACGHREFPRPLLCPACGGMQFVAADAGRGRVEEVTALHRRSADGDELAWLATVLTGAGPRVIARLDDAPGQGAVVALRIDADGAIRAEPV</sequence>
<keyword evidence="2" id="KW-1185">Reference proteome</keyword>
<evidence type="ECO:0000313" key="1">
    <source>
        <dbReference type="EMBL" id="SEK70474.1"/>
    </source>
</evidence>
<dbReference type="AlphaFoldDB" id="A0A1H7J7V3"/>
<dbReference type="STRING" id="416943.SAMN05445871_1863"/>
<organism evidence="1 2">
    <name type="scientific">Paraburkholderia caballeronis</name>
    <dbReference type="NCBI Taxonomy" id="416943"/>
    <lineage>
        <taxon>Bacteria</taxon>
        <taxon>Pseudomonadati</taxon>
        <taxon>Pseudomonadota</taxon>
        <taxon>Betaproteobacteria</taxon>
        <taxon>Burkholderiales</taxon>
        <taxon>Burkholderiaceae</taxon>
        <taxon>Paraburkholderia</taxon>
    </lineage>
</organism>
<dbReference type="EMBL" id="FOAJ01000003">
    <property type="protein sequence ID" value="SEK70474.1"/>
    <property type="molecule type" value="Genomic_DNA"/>
</dbReference>